<evidence type="ECO:0000259" key="7">
    <source>
        <dbReference type="Pfam" id="PF01782"/>
    </source>
</evidence>
<dbReference type="OrthoDB" id="5381335at2"/>
<evidence type="ECO:0000256" key="5">
    <source>
        <dbReference type="HAMAP-Rule" id="MF_00014"/>
    </source>
</evidence>
<reference evidence="10" key="1">
    <citation type="submission" date="2015-11" db="EMBL/GenBank/DDBJ databases">
        <authorList>
            <person name="Kumar R."/>
            <person name="Singh D."/>
            <person name="Swarnkar M.K."/>
            <person name="Singh A.K."/>
            <person name="Kumar S."/>
        </authorList>
    </citation>
    <scope>NUCLEOTIDE SEQUENCE [LARGE SCALE GENOMIC DNA]</scope>
    <source>
        <strain evidence="10">ERGS4:06</strain>
    </source>
</reference>
<keyword evidence="3 5" id="KW-0698">rRNA processing</keyword>
<dbReference type="Gene3D" id="2.40.30.60">
    <property type="entry name" value="RimM"/>
    <property type="match status" value="1"/>
</dbReference>
<comment type="similarity">
    <text evidence="5">Belongs to the RimM family.</text>
</comment>
<dbReference type="RefSeq" id="WP_062287608.1">
    <property type="nucleotide sequence ID" value="NZ_CP013200.1"/>
</dbReference>
<dbReference type="NCBIfam" id="TIGR02273">
    <property type="entry name" value="16S_RimM"/>
    <property type="match status" value="1"/>
</dbReference>
<dbReference type="InterPro" id="IPR036976">
    <property type="entry name" value="RimM_N_sf"/>
</dbReference>
<keyword evidence="1 5" id="KW-0963">Cytoplasm</keyword>
<dbReference type="GO" id="GO:0043022">
    <property type="term" value="F:ribosome binding"/>
    <property type="evidence" value="ECO:0007669"/>
    <property type="project" value="InterPro"/>
</dbReference>
<dbReference type="GO" id="GO:0005840">
    <property type="term" value="C:ribosome"/>
    <property type="evidence" value="ECO:0007669"/>
    <property type="project" value="InterPro"/>
</dbReference>
<feature type="domain" description="RimM N-terminal" evidence="7">
    <location>
        <begin position="4"/>
        <end position="85"/>
    </location>
</feature>
<dbReference type="SMR" id="A0A0S2LYU0"/>
<dbReference type="SUPFAM" id="SSF50447">
    <property type="entry name" value="Translation proteins"/>
    <property type="match status" value="1"/>
</dbReference>
<dbReference type="Proteomes" id="UP000059574">
    <property type="component" value="Chromosome"/>
</dbReference>
<keyword evidence="2 5" id="KW-0690">Ribosome biogenesis</keyword>
<dbReference type="Pfam" id="PF24986">
    <property type="entry name" value="PRC_RimM"/>
    <property type="match status" value="1"/>
</dbReference>
<evidence type="ECO:0000256" key="2">
    <source>
        <dbReference type="ARBA" id="ARBA00022517"/>
    </source>
</evidence>
<comment type="domain">
    <text evidence="5">The PRC barrel domain binds ribosomal protein uS19.</text>
</comment>
<dbReference type="InterPro" id="IPR056792">
    <property type="entry name" value="PRC_RimM"/>
</dbReference>
<feature type="domain" description="Ribosome maturation factor RimM PRC barrel" evidence="8">
    <location>
        <begin position="96"/>
        <end position="162"/>
    </location>
</feature>
<comment type="subunit">
    <text evidence="5">Binds ribosomal protein uS19.</text>
</comment>
<organism evidence="9 10">
    <name type="scientific">Arthrobacter alpinus</name>
    <dbReference type="NCBI Taxonomy" id="656366"/>
    <lineage>
        <taxon>Bacteria</taxon>
        <taxon>Bacillati</taxon>
        <taxon>Actinomycetota</taxon>
        <taxon>Actinomycetes</taxon>
        <taxon>Micrococcales</taxon>
        <taxon>Micrococcaceae</taxon>
        <taxon>Arthrobacter</taxon>
    </lineage>
</organism>
<evidence type="ECO:0000256" key="6">
    <source>
        <dbReference type="SAM" id="MobiDB-lite"/>
    </source>
</evidence>
<dbReference type="AlphaFoldDB" id="A0A0S2LYU0"/>
<dbReference type="InterPro" id="IPR011033">
    <property type="entry name" value="PRC_barrel-like_sf"/>
</dbReference>
<keyword evidence="4 5" id="KW-0143">Chaperone</keyword>
<name>A0A0S2LYU0_9MICC</name>
<comment type="subcellular location">
    <subcellularLocation>
        <location evidence="5">Cytoplasm</location>
    </subcellularLocation>
</comment>
<dbReference type="GO" id="GO:0005737">
    <property type="term" value="C:cytoplasm"/>
    <property type="evidence" value="ECO:0007669"/>
    <property type="project" value="UniProtKB-SubCell"/>
</dbReference>
<dbReference type="GO" id="GO:0006364">
    <property type="term" value="P:rRNA processing"/>
    <property type="evidence" value="ECO:0007669"/>
    <property type="project" value="UniProtKB-UniRule"/>
</dbReference>
<proteinExistence type="inferred from homology"/>
<dbReference type="HAMAP" id="MF_00014">
    <property type="entry name" value="Ribosome_mat_RimM"/>
    <property type="match status" value="1"/>
</dbReference>
<feature type="compositionally biased region" description="Acidic residues" evidence="6">
    <location>
        <begin position="171"/>
        <end position="183"/>
    </location>
</feature>
<comment type="function">
    <text evidence="5">An accessory protein needed during the final step in the assembly of 30S ribosomal subunit, possibly for assembly of the head region. Essential for efficient processing of 16S rRNA. May be needed both before and after RbfA during the maturation of 16S rRNA. It has affinity for free ribosomal 30S subunits but not for 70S ribosomes.</text>
</comment>
<dbReference type="EMBL" id="CP013200">
    <property type="protein sequence ID" value="ALO66558.1"/>
    <property type="molecule type" value="Genomic_DNA"/>
</dbReference>
<dbReference type="InterPro" id="IPR009000">
    <property type="entry name" value="Transl_B-barrel_sf"/>
</dbReference>
<dbReference type="Gene3D" id="2.30.30.240">
    <property type="entry name" value="PRC-barrel domain"/>
    <property type="match status" value="1"/>
</dbReference>
<reference evidence="9 10" key="2">
    <citation type="journal article" date="2016" name="J. Biotechnol.">
        <title>Complete genome sequence of Arthrobacter alpinus ERGS4:06, a yellow pigmented bacterium tolerant to cold and radiations isolated from Sikkim Himalaya.</title>
        <authorList>
            <person name="Kumar R."/>
            <person name="Singh D."/>
            <person name="Swarnkar M.K."/>
            <person name="Singh A.K."/>
            <person name="Kumar S."/>
        </authorList>
    </citation>
    <scope>NUCLEOTIDE SEQUENCE [LARGE SCALE GENOMIC DNA]</scope>
    <source>
        <strain evidence="9 10">ERGS4:06</strain>
    </source>
</reference>
<dbReference type="InterPro" id="IPR002676">
    <property type="entry name" value="RimM_N"/>
</dbReference>
<accession>A0A0S2LYU0</accession>
<evidence type="ECO:0000256" key="4">
    <source>
        <dbReference type="ARBA" id="ARBA00023186"/>
    </source>
</evidence>
<evidence type="ECO:0000259" key="8">
    <source>
        <dbReference type="Pfam" id="PF24986"/>
    </source>
</evidence>
<evidence type="ECO:0000313" key="9">
    <source>
        <dbReference type="EMBL" id="ALO66558.1"/>
    </source>
</evidence>
<sequence>MQVQVARIGKPHGIKGEVTVLVLTDAPDSRFAVGSEFVVEPAKLGILTVKSSRWNKDILLLGFEGTNTRNDAELLRGATMFFESDDDEDDDAWYEHELLGLEVRVGTNKVGKVTGLRTQAVQDLLIVEDTEGDEVLVPFVDEIVPEVNIEEGYVLLTPPAGLFTVNKDAAENDESGEAADLDGADGSKGSPE</sequence>
<evidence type="ECO:0000313" key="10">
    <source>
        <dbReference type="Proteomes" id="UP000059574"/>
    </source>
</evidence>
<gene>
    <name evidence="5" type="primary">rimM</name>
    <name evidence="9" type="ORF">AS189_08715</name>
</gene>
<dbReference type="InterPro" id="IPR011961">
    <property type="entry name" value="RimM"/>
</dbReference>
<dbReference type="PANTHER" id="PTHR33692:SF1">
    <property type="entry name" value="RIBOSOME MATURATION FACTOR RIMM"/>
    <property type="match status" value="1"/>
</dbReference>
<dbReference type="Pfam" id="PF01782">
    <property type="entry name" value="RimM"/>
    <property type="match status" value="1"/>
</dbReference>
<dbReference type="GO" id="GO:0042274">
    <property type="term" value="P:ribosomal small subunit biogenesis"/>
    <property type="evidence" value="ECO:0007669"/>
    <property type="project" value="UniProtKB-UniRule"/>
</dbReference>
<feature type="region of interest" description="Disordered" evidence="6">
    <location>
        <begin position="169"/>
        <end position="192"/>
    </location>
</feature>
<protein>
    <recommendedName>
        <fullName evidence="5">Ribosome maturation factor RimM</fullName>
    </recommendedName>
</protein>
<dbReference type="PANTHER" id="PTHR33692">
    <property type="entry name" value="RIBOSOME MATURATION FACTOR RIMM"/>
    <property type="match status" value="1"/>
</dbReference>
<evidence type="ECO:0000256" key="3">
    <source>
        <dbReference type="ARBA" id="ARBA00022552"/>
    </source>
</evidence>
<evidence type="ECO:0000256" key="1">
    <source>
        <dbReference type="ARBA" id="ARBA00022490"/>
    </source>
</evidence>
<dbReference type="SUPFAM" id="SSF50346">
    <property type="entry name" value="PRC-barrel domain"/>
    <property type="match status" value="1"/>
</dbReference>